<feature type="transmembrane region" description="Helical" evidence="6">
    <location>
        <begin position="120"/>
        <end position="141"/>
    </location>
</feature>
<evidence type="ECO:0000256" key="6">
    <source>
        <dbReference type="SAM" id="Phobius"/>
    </source>
</evidence>
<dbReference type="EMBL" id="AP019368">
    <property type="protein sequence ID" value="BBH53055.1"/>
    <property type="molecule type" value="Genomic_DNA"/>
</dbReference>
<organism evidence="8 9">
    <name type="scientific">Fluviispira sanaruensis</name>
    <dbReference type="NCBI Taxonomy" id="2493639"/>
    <lineage>
        <taxon>Bacteria</taxon>
        <taxon>Pseudomonadati</taxon>
        <taxon>Bdellovibrionota</taxon>
        <taxon>Oligoflexia</taxon>
        <taxon>Silvanigrellales</taxon>
        <taxon>Silvanigrellaceae</taxon>
        <taxon>Fluviispira</taxon>
    </lineage>
</organism>
<dbReference type="InterPro" id="IPR016174">
    <property type="entry name" value="Di-haem_cyt_TM"/>
</dbReference>
<evidence type="ECO:0000256" key="1">
    <source>
        <dbReference type="ARBA" id="ARBA00004651"/>
    </source>
</evidence>
<dbReference type="GO" id="GO:0005886">
    <property type="term" value="C:plasma membrane"/>
    <property type="evidence" value="ECO:0007669"/>
    <property type="project" value="UniProtKB-SubCell"/>
</dbReference>
<protein>
    <submittedName>
        <fullName evidence="8">Cytochrome b561</fullName>
    </submittedName>
</protein>
<dbReference type="AlphaFoldDB" id="A0A4P2VUB2"/>
<evidence type="ECO:0000256" key="5">
    <source>
        <dbReference type="ARBA" id="ARBA00023136"/>
    </source>
</evidence>
<dbReference type="SUPFAM" id="SSF81342">
    <property type="entry name" value="Transmembrane di-heme cytochromes"/>
    <property type="match status" value="1"/>
</dbReference>
<evidence type="ECO:0000256" key="2">
    <source>
        <dbReference type="ARBA" id="ARBA00022475"/>
    </source>
</evidence>
<name>A0A4P2VUB2_FLUSA</name>
<dbReference type="InterPro" id="IPR051542">
    <property type="entry name" value="Hydrogenase_cytochrome"/>
</dbReference>
<keyword evidence="5 6" id="KW-0472">Membrane</keyword>
<feature type="transmembrane region" description="Helical" evidence="6">
    <location>
        <begin position="21"/>
        <end position="43"/>
    </location>
</feature>
<evidence type="ECO:0000259" key="7">
    <source>
        <dbReference type="Pfam" id="PF01292"/>
    </source>
</evidence>
<evidence type="ECO:0000256" key="3">
    <source>
        <dbReference type="ARBA" id="ARBA00022692"/>
    </source>
</evidence>
<dbReference type="InterPro" id="IPR011577">
    <property type="entry name" value="Cyt_b561_bac/Ni-Hgenase"/>
</dbReference>
<dbReference type="Gene3D" id="1.20.950.20">
    <property type="entry name" value="Transmembrane di-heme cytochromes, Chain C"/>
    <property type="match status" value="1"/>
</dbReference>
<evidence type="ECO:0000256" key="4">
    <source>
        <dbReference type="ARBA" id="ARBA00022989"/>
    </source>
</evidence>
<comment type="subcellular location">
    <subcellularLocation>
        <location evidence="1">Cell membrane</location>
        <topology evidence="1">Multi-pass membrane protein</topology>
    </subcellularLocation>
</comment>
<keyword evidence="2" id="KW-1003">Cell membrane</keyword>
<dbReference type="PANTHER" id="PTHR30485:SF2">
    <property type="entry name" value="BLL0597 PROTEIN"/>
    <property type="match status" value="1"/>
</dbReference>
<gene>
    <name evidence="8" type="ORF">JCM31447_14980</name>
</gene>
<dbReference type="PANTHER" id="PTHR30485">
    <property type="entry name" value="NI/FE-HYDROGENASE 1 B-TYPE CYTOCHROME SUBUNIT"/>
    <property type="match status" value="1"/>
</dbReference>
<dbReference type="Proteomes" id="UP000291236">
    <property type="component" value="Chromosome"/>
</dbReference>
<evidence type="ECO:0000313" key="8">
    <source>
        <dbReference type="EMBL" id="BBH53055.1"/>
    </source>
</evidence>
<dbReference type="OrthoDB" id="196472at2"/>
<feature type="transmembrane region" description="Helical" evidence="6">
    <location>
        <begin position="172"/>
        <end position="190"/>
    </location>
</feature>
<sequence>MNTENIKEREYIFVEKYVYDPILRILHWVNALSIFSLMLTIWLKNLLKPYDNWKEILYRYHILIGYVLTAGIILRVVWGFIGPEHAKFKNMINWKAYLKLLRTRKYDTSENWGHNKYAGLSYIFLFILMLYQAYSGLYLAAQKYEMSFFHYFVEYSAIKTPFAKLLSNIHEIVFYMTMIFTALHVIMLRFHEIISKSPLTQAMCNGIQYRKKNKS</sequence>
<reference evidence="8 9" key="1">
    <citation type="submission" date="2018-12" db="EMBL/GenBank/DDBJ databases">
        <title>Rubrispira sanarue gen. nov., sp., nov., a member of the order Silvanigrellales, isolated from a brackish lake in Hamamatsu Japan.</title>
        <authorList>
            <person name="Maejima Y."/>
            <person name="Iino T."/>
            <person name="Muraguchi Y."/>
            <person name="Fukuda K."/>
            <person name="Nojiri H."/>
            <person name="Ohkuma M."/>
            <person name="Moriuchi R."/>
            <person name="Dohra H."/>
            <person name="Kimbara K."/>
            <person name="Shintani M."/>
        </authorList>
    </citation>
    <scope>NUCLEOTIDE SEQUENCE [LARGE SCALE GENOMIC DNA]</scope>
    <source>
        <strain evidence="8 9">RF1110005</strain>
    </source>
</reference>
<dbReference type="GO" id="GO:0009055">
    <property type="term" value="F:electron transfer activity"/>
    <property type="evidence" value="ECO:0007669"/>
    <property type="project" value="InterPro"/>
</dbReference>
<dbReference type="GO" id="GO:0022904">
    <property type="term" value="P:respiratory electron transport chain"/>
    <property type="evidence" value="ECO:0007669"/>
    <property type="project" value="InterPro"/>
</dbReference>
<keyword evidence="4 6" id="KW-1133">Transmembrane helix</keyword>
<feature type="domain" description="Cytochrome b561 bacterial/Ni-hydrogenase" evidence="7">
    <location>
        <begin position="18"/>
        <end position="206"/>
    </location>
</feature>
<feature type="transmembrane region" description="Helical" evidence="6">
    <location>
        <begin position="63"/>
        <end position="81"/>
    </location>
</feature>
<dbReference type="RefSeq" id="WP_130608151.1">
    <property type="nucleotide sequence ID" value="NZ_AP019368.1"/>
</dbReference>
<dbReference type="Pfam" id="PF01292">
    <property type="entry name" value="Ni_hydr_CYTB"/>
    <property type="match status" value="1"/>
</dbReference>
<accession>A0A4P2VUB2</accession>
<dbReference type="GO" id="GO:0020037">
    <property type="term" value="F:heme binding"/>
    <property type="evidence" value="ECO:0007669"/>
    <property type="project" value="TreeGrafter"/>
</dbReference>
<keyword evidence="9" id="KW-1185">Reference proteome</keyword>
<keyword evidence="3 6" id="KW-0812">Transmembrane</keyword>
<evidence type="ECO:0000313" key="9">
    <source>
        <dbReference type="Proteomes" id="UP000291236"/>
    </source>
</evidence>
<proteinExistence type="predicted"/>
<dbReference type="KEGG" id="sbf:JCM31447_14980"/>